<sequence length="459" mass="51331">MEDIQKNHEAQRGLQNRHIQLIAIAGTIGTGLFLGAGKTIQMTGPSVIFAYILIGIAMFFFLRTIGEMLYNDPSQHSFLNFVTKYSGIRTGYFTQWSYWLVIVFVCISELTAIGTYIQFWLPHLPLWLIEIVMLALLFGLNTLNSRFFGETEFWFAMIKVAAILGMIVTAIILVASNFHYTTVLSGKTVNDTASLNNIFDGFQLFPHGAWNFVGALQMVMFAFTSMEFIGMTAAETVNPKKSLPKAINQIPVRILLFYVGALLAIMAIFNWHYIPADKSPFVIVFQLIGIKWAAALINFVVLTSAASALNSSLFSATRNMYSLAKQHDKGRLTAFTKLSKAGIPINALYMATALSLLAPVLTLIPQIKNAFNFAASCTTNLFLVVYFITLYTYWQYRKSDDYNPNGFLTPKPTIAVPFIAIIFAIVFASLFFNADTFYPALGAIVWTLIFGLYSHFKKI</sequence>
<dbReference type="Proteomes" id="UP000028401">
    <property type="component" value="Unassembled WGS sequence"/>
</dbReference>
<feature type="transmembrane region" description="Helical" evidence="7">
    <location>
        <begin position="209"/>
        <end position="234"/>
    </location>
</feature>
<dbReference type="InterPro" id="IPR004841">
    <property type="entry name" value="AA-permease/SLC12A_dom"/>
</dbReference>
<dbReference type="PATRIC" id="fig|1415168.3.peg.1681"/>
<feature type="transmembrane region" description="Helical" evidence="7">
    <location>
        <begin position="373"/>
        <end position="394"/>
    </location>
</feature>
<dbReference type="Pfam" id="PF00324">
    <property type="entry name" value="AA_permease"/>
    <property type="match status" value="1"/>
</dbReference>
<evidence type="ECO:0000256" key="7">
    <source>
        <dbReference type="SAM" id="Phobius"/>
    </source>
</evidence>
<proteinExistence type="predicted"/>
<feature type="transmembrane region" description="Helical" evidence="7">
    <location>
        <begin position="255"/>
        <end position="274"/>
    </location>
</feature>
<feature type="transmembrane region" description="Helical" evidence="7">
    <location>
        <begin position="21"/>
        <end position="40"/>
    </location>
</feature>
<gene>
    <name evidence="9" type="ORF">U725_01608</name>
</gene>
<feature type="transmembrane region" description="Helical" evidence="7">
    <location>
        <begin position="438"/>
        <end position="456"/>
    </location>
</feature>
<evidence type="ECO:0000313" key="9">
    <source>
        <dbReference type="EMBL" id="KEY62445.1"/>
    </source>
</evidence>
<feature type="domain" description="Amino acid permease/ SLC12A" evidence="8">
    <location>
        <begin position="18"/>
        <end position="434"/>
    </location>
</feature>
<feature type="transmembrane region" description="Helical" evidence="7">
    <location>
        <begin position="347"/>
        <end position="367"/>
    </location>
</feature>
<dbReference type="PANTHER" id="PTHR43495">
    <property type="entry name" value="GABA PERMEASE"/>
    <property type="match status" value="1"/>
</dbReference>
<reference evidence="9 10" key="1">
    <citation type="submission" date="2014-06" db="EMBL/GenBank/DDBJ databases">
        <title>Draft genome sequence of the putrescine producing strain Lactococcus lactis subsp cremoris GE214.</title>
        <authorList>
            <person name="Ladero V."/>
            <person name="Linares D.M."/>
            <person name="del Rio B."/>
            <person name="Mayo B."/>
            <person name="Martin M.C."/>
            <person name="Fernandez M."/>
            <person name="Alvarez M.A."/>
        </authorList>
    </citation>
    <scope>NUCLEOTIDE SEQUENCE [LARGE SCALE GENOMIC DNA]</scope>
    <source>
        <strain evidence="9 10">GE214</strain>
    </source>
</reference>
<name>A0A084AAW6_LACLC</name>
<comment type="subcellular location">
    <subcellularLocation>
        <location evidence="1">Membrane</location>
        <topology evidence="1">Multi-pass membrane protein</topology>
    </subcellularLocation>
</comment>
<dbReference type="PANTHER" id="PTHR43495:SF7">
    <property type="entry name" value="TRANSPORT PROTEIN YIFK-RELATED"/>
    <property type="match status" value="1"/>
</dbReference>
<keyword evidence="3 7" id="KW-0812">Transmembrane</keyword>
<keyword evidence="4" id="KW-0029">Amino-acid transport</keyword>
<dbReference type="GO" id="GO:0016020">
    <property type="term" value="C:membrane"/>
    <property type="evidence" value="ECO:0007669"/>
    <property type="project" value="UniProtKB-SubCell"/>
</dbReference>
<protein>
    <submittedName>
        <fullName evidence="9">Amino acid/polyamine/organocation transporter, APC superfamily</fullName>
    </submittedName>
</protein>
<evidence type="ECO:0000256" key="1">
    <source>
        <dbReference type="ARBA" id="ARBA00004141"/>
    </source>
</evidence>
<evidence type="ECO:0000256" key="3">
    <source>
        <dbReference type="ARBA" id="ARBA00022692"/>
    </source>
</evidence>
<dbReference type="EMBL" id="AZSI01000048">
    <property type="protein sequence ID" value="KEY62445.1"/>
    <property type="molecule type" value="Genomic_DNA"/>
</dbReference>
<keyword evidence="6 7" id="KW-0472">Membrane</keyword>
<accession>A0A084AAW6</accession>
<feature type="transmembrane region" description="Helical" evidence="7">
    <location>
        <begin position="124"/>
        <end position="141"/>
    </location>
</feature>
<dbReference type="AlphaFoldDB" id="A0A084AAW6"/>
<feature type="transmembrane region" description="Helical" evidence="7">
    <location>
        <begin position="96"/>
        <end position="118"/>
    </location>
</feature>
<keyword evidence="5 7" id="KW-1133">Transmembrane helix</keyword>
<dbReference type="GO" id="GO:0055085">
    <property type="term" value="P:transmembrane transport"/>
    <property type="evidence" value="ECO:0007669"/>
    <property type="project" value="InterPro"/>
</dbReference>
<feature type="transmembrane region" description="Helical" evidence="7">
    <location>
        <begin position="46"/>
        <end position="65"/>
    </location>
</feature>
<evidence type="ECO:0000256" key="5">
    <source>
        <dbReference type="ARBA" id="ARBA00022989"/>
    </source>
</evidence>
<dbReference type="GO" id="GO:0006865">
    <property type="term" value="P:amino acid transport"/>
    <property type="evidence" value="ECO:0007669"/>
    <property type="project" value="UniProtKB-KW"/>
</dbReference>
<evidence type="ECO:0000313" key="10">
    <source>
        <dbReference type="Proteomes" id="UP000028401"/>
    </source>
</evidence>
<dbReference type="SMR" id="A0A084AAW6"/>
<comment type="caution">
    <text evidence="9">The sequence shown here is derived from an EMBL/GenBank/DDBJ whole genome shotgun (WGS) entry which is preliminary data.</text>
</comment>
<dbReference type="PIRSF" id="PIRSF006060">
    <property type="entry name" value="AA_transporter"/>
    <property type="match status" value="1"/>
</dbReference>
<dbReference type="RefSeq" id="WP_011834429.1">
    <property type="nucleotide sequence ID" value="NZ_AZSI01000048.1"/>
</dbReference>
<evidence type="ECO:0000256" key="2">
    <source>
        <dbReference type="ARBA" id="ARBA00022448"/>
    </source>
</evidence>
<evidence type="ECO:0000256" key="4">
    <source>
        <dbReference type="ARBA" id="ARBA00022970"/>
    </source>
</evidence>
<keyword evidence="2" id="KW-0813">Transport</keyword>
<evidence type="ECO:0000256" key="6">
    <source>
        <dbReference type="ARBA" id="ARBA00023136"/>
    </source>
</evidence>
<organism evidence="9 10">
    <name type="scientific">Lactococcus cremoris subsp. cremoris GE214</name>
    <dbReference type="NCBI Taxonomy" id="1415168"/>
    <lineage>
        <taxon>Bacteria</taxon>
        <taxon>Bacillati</taxon>
        <taxon>Bacillota</taxon>
        <taxon>Bacilli</taxon>
        <taxon>Lactobacillales</taxon>
        <taxon>Streptococcaceae</taxon>
        <taxon>Lactococcus</taxon>
        <taxon>Lactococcus cremoris subsp. cremoris</taxon>
    </lineage>
</organism>
<evidence type="ECO:0000259" key="8">
    <source>
        <dbReference type="Pfam" id="PF00324"/>
    </source>
</evidence>
<feature type="transmembrane region" description="Helical" evidence="7">
    <location>
        <begin position="153"/>
        <end position="175"/>
    </location>
</feature>
<dbReference type="FunFam" id="1.20.1740.10:FF:000001">
    <property type="entry name" value="Amino acid permease"/>
    <property type="match status" value="1"/>
</dbReference>
<feature type="transmembrane region" description="Helical" evidence="7">
    <location>
        <begin position="414"/>
        <end position="432"/>
    </location>
</feature>
<dbReference type="Gene3D" id="1.20.1740.10">
    <property type="entry name" value="Amino acid/polyamine transporter I"/>
    <property type="match status" value="1"/>
</dbReference>